<dbReference type="AlphaFoldDB" id="A0A9P7KU81"/>
<feature type="chain" id="PRO_5040409240" description="Beta-lactamase-related domain-containing protein" evidence="2">
    <location>
        <begin position="24"/>
        <end position="543"/>
    </location>
</feature>
<gene>
    <name evidence="5" type="ORF">KAF25_005071</name>
</gene>
<dbReference type="EMBL" id="JAGPUO010000005">
    <property type="protein sequence ID" value="KAG5662653.1"/>
    <property type="molecule type" value="Genomic_DNA"/>
</dbReference>
<feature type="signal peptide" evidence="2">
    <location>
        <begin position="1"/>
        <end position="23"/>
    </location>
</feature>
<keyword evidence="6" id="KW-1185">Reference proteome</keyword>
<evidence type="ECO:0000259" key="3">
    <source>
        <dbReference type="Pfam" id="PF00144"/>
    </source>
</evidence>
<feature type="domain" description="Beta-lactamase-related" evidence="3">
    <location>
        <begin position="94"/>
        <end position="371"/>
    </location>
</feature>
<evidence type="ECO:0008006" key="7">
    <source>
        <dbReference type="Google" id="ProtNLM"/>
    </source>
</evidence>
<dbReference type="Gene3D" id="3.40.710.10">
    <property type="entry name" value="DD-peptidase/beta-lactamase superfamily"/>
    <property type="match status" value="1"/>
</dbReference>
<evidence type="ECO:0000256" key="2">
    <source>
        <dbReference type="SAM" id="SignalP"/>
    </source>
</evidence>
<dbReference type="InterPro" id="IPR001466">
    <property type="entry name" value="Beta-lactam-related"/>
</dbReference>
<name>A0A9P7KU81_9HYPO</name>
<protein>
    <recommendedName>
        <fullName evidence="7">Beta-lactamase-related domain-containing protein</fullName>
    </recommendedName>
</protein>
<reference evidence="5" key="1">
    <citation type="submission" date="2021-04" db="EMBL/GenBank/DDBJ databases">
        <title>Draft genome of Fusarium avenaceum strain F156N33, isolated from an atmospheric sample in Virginia.</title>
        <authorList>
            <person name="Yang S."/>
            <person name="Vinatzer B.A."/>
            <person name="Coleman J."/>
        </authorList>
    </citation>
    <scope>NUCLEOTIDE SEQUENCE</scope>
    <source>
        <strain evidence="5">F156N33</strain>
    </source>
</reference>
<dbReference type="SUPFAM" id="SSF56601">
    <property type="entry name" value="beta-lactamase/transpeptidase-like"/>
    <property type="match status" value="1"/>
</dbReference>
<evidence type="ECO:0000313" key="5">
    <source>
        <dbReference type="EMBL" id="KAG5662653.1"/>
    </source>
</evidence>
<dbReference type="Pfam" id="PF26335">
    <property type="entry name" value="ARB_00930_C"/>
    <property type="match status" value="1"/>
</dbReference>
<proteinExistence type="inferred from homology"/>
<dbReference type="PANTHER" id="PTHR22935:SF95">
    <property type="entry name" value="BETA-LACTAMASE-LIKE 1-RELATED"/>
    <property type="match status" value="1"/>
</dbReference>
<evidence type="ECO:0000256" key="1">
    <source>
        <dbReference type="ARBA" id="ARBA00038473"/>
    </source>
</evidence>
<dbReference type="Proteomes" id="UP000782241">
    <property type="component" value="Unassembled WGS sequence"/>
</dbReference>
<keyword evidence="2" id="KW-0732">Signal</keyword>
<comment type="caution">
    <text evidence="5">The sequence shown here is derived from an EMBL/GenBank/DDBJ whole genome shotgun (WGS) entry which is preliminary data.</text>
</comment>
<feature type="domain" description="Beta-lactamase-like ARB-00930-like C-terminal" evidence="4">
    <location>
        <begin position="395"/>
        <end position="541"/>
    </location>
</feature>
<organism evidence="5 6">
    <name type="scientific">Fusarium avenaceum</name>
    <dbReference type="NCBI Taxonomy" id="40199"/>
    <lineage>
        <taxon>Eukaryota</taxon>
        <taxon>Fungi</taxon>
        <taxon>Dikarya</taxon>
        <taxon>Ascomycota</taxon>
        <taxon>Pezizomycotina</taxon>
        <taxon>Sordariomycetes</taxon>
        <taxon>Hypocreomycetidae</taxon>
        <taxon>Hypocreales</taxon>
        <taxon>Nectriaceae</taxon>
        <taxon>Fusarium</taxon>
        <taxon>Fusarium tricinctum species complex</taxon>
    </lineage>
</organism>
<dbReference type="InterPro" id="IPR051478">
    <property type="entry name" value="Beta-lactamase-like_AB/R"/>
</dbReference>
<dbReference type="PANTHER" id="PTHR22935">
    <property type="entry name" value="PENICILLIN-BINDING PROTEIN"/>
    <property type="match status" value="1"/>
</dbReference>
<dbReference type="InterPro" id="IPR012338">
    <property type="entry name" value="Beta-lactam/transpept-like"/>
</dbReference>
<evidence type="ECO:0000259" key="4">
    <source>
        <dbReference type="Pfam" id="PF26335"/>
    </source>
</evidence>
<evidence type="ECO:0000313" key="6">
    <source>
        <dbReference type="Proteomes" id="UP000782241"/>
    </source>
</evidence>
<dbReference type="InterPro" id="IPR058664">
    <property type="entry name" value="ARB_00930-like_C"/>
</dbReference>
<dbReference type="Pfam" id="PF00144">
    <property type="entry name" value="Beta-lactamase"/>
    <property type="match status" value="1"/>
</dbReference>
<sequence>MRAHSYLATTALISAATATIVASNDVPLIGPSFLSNFDISKSEYIGEAKEKFPSLLKKAFESNVLNKTDLIFSVDVFSAATNDSLYSYYHVGETYKDTLTKGKLTEDTIFRTGSVSKMFTVYAIIAKAGIRILSEPVTVFLPELLGNSSSNPIERIDWSEISVGALASHQAGSSGPGDPEFLEYMRDTQLPTTAPYRSALYSDAGYGVLTLILERLTGEEYKDAVKSVLFKPLGMNSSSSVTPNGTDIDAVDRTGLGSWGADIPIVAGSGGIYSSPKDLRTAGLSILNSELLSPAVTREWMKPRSGTGTLVELVGAPWEITRLTLPTGPGSNRTRISDLYLKAGGNGDYTCIFALSPDHGVGFSLMLAGDTASAARWPLRDLVGELFITASEYAAAESAEKNLAGTFVVEGSETTNITLEVTKGEPGLNITSFYFEGEDQLANVTSSRLYPTGLYSNSRSLAAQYNIKGKFSAAFRQVSGLPRPPPARAAVEGGKGGLFDNTFSWMNVGFFGGVDEFIFDIENSKVVSITNPGYEVKFVRADD</sequence>
<accession>A0A9P7KU81</accession>
<comment type="similarity">
    <text evidence="1">Belongs to the beta-lactamase family.</text>
</comment>